<evidence type="ECO:0000256" key="2">
    <source>
        <dbReference type="ARBA" id="ARBA00016082"/>
    </source>
</evidence>
<keyword evidence="8" id="KW-1160">Virus entry into host cell</keyword>
<dbReference type="InterPro" id="IPR002104">
    <property type="entry name" value="Integrase_catalytic"/>
</dbReference>
<dbReference type="Pfam" id="PF00589">
    <property type="entry name" value="Phage_integrase"/>
    <property type="match status" value="1"/>
</dbReference>
<gene>
    <name evidence="10" type="ORF">DF198_0005</name>
</gene>
<dbReference type="GO" id="GO:0003677">
    <property type="term" value="F:DNA binding"/>
    <property type="evidence" value="ECO:0007669"/>
    <property type="project" value="UniProtKB-KW"/>
</dbReference>
<dbReference type="InterPro" id="IPR050090">
    <property type="entry name" value="Tyrosine_recombinase_XerCD"/>
</dbReference>
<dbReference type="EMBL" id="CP029253">
    <property type="protein sequence ID" value="AZA24371.1"/>
    <property type="molecule type" value="Genomic_DNA"/>
</dbReference>
<evidence type="ECO:0000256" key="5">
    <source>
        <dbReference type="ARBA" id="ARBA00022908"/>
    </source>
</evidence>
<dbReference type="GO" id="GO:0006310">
    <property type="term" value="P:DNA recombination"/>
    <property type="evidence" value="ECO:0007669"/>
    <property type="project" value="UniProtKB-KW"/>
</dbReference>
<dbReference type="GO" id="GO:0016740">
    <property type="term" value="F:transferase activity"/>
    <property type="evidence" value="ECO:0007669"/>
    <property type="project" value="UniProtKB-KW"/>
</dbReference>
<evidence type="ECO:0000256" key="3">
    <source>
        <dbReference type="ARBA" id="ARBA00022679"/>
    </source>
</evidence>
<dbReference type="InterPro" id="IPR028259">
    <property type="entry name" value="AP2-like_int_N"/>
</dbReference>
<protein>
    <recommendedName>
        <fullName evidence="2">Integrase</fullName>
    </recommendedName>
</protein>
<keyword evidence="5" id="KW-0229">DNA integration</keyword>
<comment type="similarity">
    <text evidence="1">Belongs to the 'phage' integrase family.</text>
</comment>
<dbReference type="GO" id="GO:0015074">
    <property type="term" value="P:DNA integration"/>
    <property type="evidence" value="ECO:0007669"/>
    <property type="project" value="UniProtKB-KW"/>
</dbReference>
<evidence type="ECO:0000256" key="8">
    <source>
        <dbReference type="ARBA" id="ARBA00023195"/>
    </source>
</evidence>
<dbReference type="InterPro" id="IPR010998">
    <property type="entry name" value="Integrase_recombinase_N"/>
</dbReference>
<proteinExistence type="inferred from homology"/>
<dbReference type="InterPro" id="IPR004107">
    <property type="entry name" value="Integrase_SAM-like_N"/>
</dbReference>
<evidence type="ECO:0000256" key="6">
    <source>
        <dbReference type="ARBA" id="ARBA00023125"/>
    </source>
</evidence>
<keyword evidence="11" id="KW-1185">Reference proteome</keyword>
<keyword evidence="7" id="KW-0233">DNA recombination</keyword>
<evidence type="ECO:0000256" key="1">
    <source>
        <dbReference type="ARBA" id="ARBA00008857"/>
    </source>
</evidence>
<evidence type="ECO:0000313" key="11">
    <source>
        <dbReference type="Proteomes" id="UP000272863"/>
    </source>
</evidence>
<dbReference type="GO" id="GO:0044826">
    <property type="term" value="P:viral genome integration into host DNA"/>
    <property type="evidence" value="ECO:0007669"/>
    <property type="project" value="UniProtKB-KW"/>
</dbReference>
<dbReference type="PANTHER" id="PTHR30349">
    <property type="entry name" value="PHAGE INTEGRASE-RELATED"/>
    <property type="match status" value="1"/>
</dbReference>
<dbReference type="Pfam" id="PF14659">
    <property type="entry name" value="Phage_int_SAM_3"/>
    <property type="match status" value="1"/>
</dbReference>
<dbReference type="Gene3D" id="1.10.443.10">
    <property type="entry name" value="Intergrase catalytic core"/>
    <property type="match status" value="1"/>
</dbReference>
<dbReference type="PANTHER" id="PTHR30349:SF94">
    <property type="entry name" value="INTEGRASE_RECOMBINASE HI_1414-RELATED"/>
    <property type="match status" value="1"/>
</dbReference>
<evidence type="ECO:0000313" key="10">
    <source>
        <dbReference type="EMBL" id="AZA24371.1"/>
    </source>
</evidence>
<dbReference type="Gene3D" id="1.10.150.130">
    <property type="match status" value="1"/>
</dbReference>
<keyword evidence="3" id="KW-0808">Transferase</keyword>
<dbReference type="CDD" id="cd01189">
    <property type="entry name" value="INT_ICEBs1_C_like"/>
    <property type="match status" value="1"/>
</dbReference>
<sequence>MASYRKRPNGWEYRINYYDSTGKRKPKTKGGFRTKSEAIKAAAEMELKLQDNINVDEDITLYDYFKQWCEVYKKPTVSKITYKAYINSQRKIELFFGDKKLKSITATEYQRVLNSYAKTHAQDTVERFNVHVKACIEMAVHEGYIKRNFCKFAKINAKNKGRDIETKFLEVEEYERLIYETSKHPEYASYAALYIIAKTGIRFAECLGLTADDINRDTGMLSVNKTWDYKNNTGFMPTKTKSSIREIPLDDEFINFIDQMPPTDDGRLLPSLSNNAVNKTLRKIVGREVRVHSLRHTYASYLIAHDIDLISVSQVLGHENLNITLEVYAHQLQEQKSRNDERIKQMWTECGQNALKPHG</sequence>
<dbReference type="GO" id="GO:0075713">
    <property type="term" value="P:establishment of integrated proviral latency"/>
    <property type="evidence" value="ECO:0007669"/>
    <property type="project" value="UniProtKB-KW"/>
</dbReference>
<dbReference type="SUPFAM" id="SSF56349">
    <property type="entry name" value="DNA breaking-rejoining enzymes"/>
    <property type="match status" value="1"/>
</dbReference>
<evidence type="ECO:0000259" key="9">
    <source>
        <dbReference type="PROSITE" id="PS51898"/>
    </source>
</evidence>
<keyword evidence="4" id="KW-0378">Hydrolase</keyword>
<dbReference type="InterPro" id="IPR011010">
    <property type="entry name" value="DNA_brk_join_enz"/>
</dbReference>
<reference evidence="10 11" key="1">
    <citation type="submission" date="2018-09" db="EMBL/GenBank/DDBJ databases">
        <authorList>
            <person name="Somerville V."/>
        </authorList>
    </citation>
    <scope>NUCLEOTIDE SEQUENCE [LARGE SCALE GENOMIC DNA]</scope>
</reference>
<feature type="domain" description="Tyr recombinase" evidence="9">
    <location>
        <begin position="164"/>
        <end position="342"/>
    </location>
</feature>
<dbReference type="GO" id="GO:0016787">
    <property type="term" value="F:hydrolase activity"/>
    <property type="evidence" value="ECO:0007669"/>
    <property type="project" value="UniProtKB-KW"/>
</dbReference>
<keyword evidence="6" id="KW-0238">DNA-binding</keyword>
<organism evidence="10 11">
    <name type="scientific">Streptococcus phage VS-2018a</name>
    <dbReference type="NCBI Taxonomy" id="2184051"/>
    <lineage>
        <taxon>Viruses</taxon>
        <taxon>Duplodnaviria</taxon>
        <taxon>Heunggongvirae</taxon>
        <taxon>Uroviricota</taxon>
        <taxon>Caudoviricetes</taxon>
        <taxon>Aliceevansviridae</taxon>
        <taxon>Brussowvirus</taxon>
        <taxon>Brussowvirus VS2018a</taxon>
    </lineage>
</organism>
<keyword evidence="8" id="KW-1179">Viral genome integration</keyword>
<evidence type="ECO:0000256" key="4">
    <source>
        <dbReference type="ARBA" id="ARBA00022801"/>
    </source>
</evidence>
<accession>A0A3G6K3I0</accession>
<evidence type="ECO:0000256" key="7">
    <source>
        <dbReference type="ARBA" id="ARBA00023172"/>
    </source>
</evidence>
<dbReference type="Proteomes" id="UP000272863">
    <property type="component" value="Segment"/>
</dbReference>
<dbReference type="PROSITE" id="PS51898">
    <property type="entry name" value="TYR_RECOMBINASE"/>
    <property type="match status" value="1"/>
</dbReference>
<name>A0A3G6K3I0_9CAUD</name>
<dbReference type="Pfam" id="PF14657">
    <property type="entry name" value="Arm-DNA-bind_4"/>
    <property type="match status" value="1"/>
</dbReference>
<dbReference type="InterPro" id="IPR013762">
    <property type="entry name" value="Integrase-like_cat_sf"/>
</dbReference>